<dbReference type="AlphaFoldDB" id="A0A224Y7X0"/>
<reference evidence="1" key="1">
    <citation type="journal article" date="2017" name="Parasit. Vectors">
        <title>Sialotranscriptomics of Rhipicephalus zambeziensis reveals intricate expression profiles of secretory proteins and suggests tight temporal transcriptional regulation during blood-feeding.</title>
        <authorList>
            <person name="de Castro M.H."/>
            <person name="de Klerk D."/>
            <person name="Pienaar R."/>
            <person name="Rees D.J.G."/>
            <person name="Mans B.J."/>
        </authorList>
    </citation>
    <scope>NUCLEOTIDE SEQUENCE</scope>
    <source>
        <tissue evidence="1">Salivary glands</tissue>
    </source>
</reference>
<dbReference type="EMBL" id="GFPF01002550">
    <property type="protein sequence ID" value="MAA13696.1"/>
    <property type="molecule type" value="Transcribed_RNA"/>
</dbReference>
<evidence type="ECO:0000313" key="1">
    <source>
        <dbReference type="EMBL" id="MAA13696.1"/>
    </source>
</evidence>
<protein>
    <submittedName>
        <fullName evidence="1">Uncharacterized protein</fullName>
    </submittedName>
</protein>
<name>A0A224Y7X0_9ACAR</name>
<proteinExistence type="predicted"/>
<sequence>MAHAAANINSPNFAGACNTRSSRAENNLTFLQAYPFPTCVIIKQILRKSYHWLSGCVCPFVAFLCPVSSYNHCYPNMPHQARVATLIDHWLIVDIKIKQNVWVTALISALAMYGQQPFFFLYSRQSGCLHSTAMYQTEPMY</sequence>
<accession>A0A224Y7X0</accession>
<organism evidence="1">
    <name type="scientific">Rhipicephalus zambeziensis</name>
    <dbReference type="NCBI Taxonomy" id="60191"/>
    <lineage>
        <taxon>Eukaryota</taxon>
        <taxon>Metazoa</taxon>
        <taxon>Ecdysozoa</taxon>
        <taxon>Arthropoda</taxon>
        <taxon>Chelicerata</taxon>
        <taxon>Arachnida</taxon>
        <taxon>Acari</taxon>
        <taxon>Parasitiformes</taxon>
        <taxon>Ixodida</taxon>
        <taxon>Ixodoidea</taxon>
        <taxon>Ixodidae</taxon>
        <taxon>Rhipicephalinae</taxon>
        <taxon>Rhipicephalus</taxon>
        <taxon>Rhipicephalus</taxon>
    </lineage>
</organism>